<accession>A0A644UL76</accession>
<evidence type="ECO:0000313" key="2">
    <source>
        <dbReference type="EMBL" id="MPL79806.1"/>
    </source>
</evidence>
<dbReference type="Gene3D" id="2.60.40.1120">
    <property type="entry name" value="Carboxypeptidase-like, regulatory domain"/>
    <property type="match status" value="1"/>
</dbReference>
<sequence>MNIKGLLKLLLIYFLSAQSVFAQTNSEKITKDEALNFLKAYMPLSDIADYDEAFFINQVDYAFKARDFFTWGKTIPDDVFRHFVLVYRVNNENLDSSRVVFFEELKDRIKNMSMYDAALEVNHWCHEYVNYKAADGRTSAPLSTRRTSHGRCGEESTFTVTALRSVSIPARQCYTPRWAHTDDNHAWVEVWIDGKWYHLGACEPEPELNVAWFDAPAKRAMMVHTTVFGKGYEGKEEVNLEKELYTKINLLENYAPTKKIFVQVKDLEGNPVENAEVDFGLYNYAEYYPISQSKTNKEGLAFLTTGLGDLMIWANKSADYAYKKISVKEVDTISLTLFPNRNKDYEELLEIVPPVQRAVVKLSNNKVKDNSIRLIYEDSIRNAYISTFPNENYIGKLVLELPSFDSVDISYAIKQSWGNYKAIEEFLKENKNKPEAMTILKTIYEKDLRDTPKEILQSHLDAFLKNKKDLPYSKEIIDNYIINPRIQLEIITPWREYISNNREEIFKTNENLSAKEIAKWIQENIELNNEDNYYGCQISPKGVLHLKEADKVSMEILFVAIARTYNIPAKYDWATKNAMYYDNGEWNYAFEKGEDKDLSNNKCILTLHNGNTASKIKPEYYTHFTLAKFIDGKFVTLDYEYDPQFKEFPERLVLDAGYYRLLTGNRANDGTVYVKTNYFELKPNSKSDIMVQLRDLPQSLVKEGSIKMDTKVKLLNKEKTNLSKIANGKGLVMAIIDPQKEPTRHIMVDIPLFKEEFEQWDGGMLFLIPDDKISNDFSVNKYTKLPKQSLFAIDNNNKILSQVIKSTQKGLKDNLPILLLITKEGDIVFLSEGYRIGAGENLIKSIFQLEGNEKK</sequence>
<dbReference type="Gene3D" id="3.10.620.30">
    <property type="match status" value="1"/>
</dbReference>
<dbReference type="PANTHER" id="PTHR35532:SF5">
    <property type="entry name" value="CARBOHYDRATE-BINDING DOMAIN-CONTAINING PROTEIN"/>
    <property type="match status" value="1"/>
</dbReference>
<dbReference type="SUPFAM" id="SSF54001">
    <property type="entry name" value="Cysteine proteinases"/>
    <property type="match status" value="1"/>
</dbReference>
<reference evidence="2" key="1">
    <citation type="submission" date="2019-08" db="EMBL/GenBank/DDBJ databases">
        <authorList>
            <person name="Kucharzyk K."/>
            <person name="Murdoch R.W."/>
            <person name="Higgins S."/>
            <person name="Loffler F."/>
        </authorList>
    </citation>
    <scope>NUCLEOTIDE SEQUENCE</scope>
</reference>
<feature type="domain" description="Transglutaminase-like" evidence="1">
    <location>
        <begin position="144"/>
        <end position="203"/>
    </location>
</feature>
<dbReference type="InterPro" id="IPR038765">
    <property type="entry name" value="Papain-like_cys_pep_sf"/>
</dbReference>
<dbReference type="SMART" id="SM00460">
    <property type="entry name" value="TGc"/>
    <property type="match status" value="1"/>
</dbReference>
<proteinExistence type="predicted"/>
<dbReference type="AlphaFoldDB" id="A0A644UL76"/>
<dbReference type="InterPro" id="IPR002931">
    <property type="entry name" value="Transglutaminase-like"/>
</dbReference>
<comment type="caution">
    <text evidence="2">The sequence shown here is derived from an EMBL/GenBank/DDBJ whole genome shotgun (WGS) entry which is preliminary data.</text>
</comment>
<dbReference type="Pfam" id="PF01841">
    <property type="entry name" value="Transglut_core"/>
    <property type="match status" value="1"/>
</dbReference>
<protein>
    <recommendedName>
        <fullName evidence="1">Transglutaminase-like domain-containing protein</fullName>
    </recommendedName>
</protein>
<gene>
    <name evidence="2" type="ORF">SDC9_25692</name>
</gene>
<dbReference type="PANTHER" id="PTHR35532">
    <property type="entry name" value="SIMILAR TO POLYHYDROXYALKANOATE DEPOLYMERASE"/>
    <property type="match status" value="1"/>
</dbReference>
<evidence type="ECO:0000259" key="1">
    <source>
        <dbReference type="SMART" id="SM00460"/>
    </source>
</evidence>
<dbReference type="EMBL" id="VSSQ01000130">
    <property type="protein sequence ID" value="MPL79806.1"/>
    <property type="molecule type" value="Genomic_DNA"/>
</dbReference>
<organism evidence="2">
    <name type="scientific">bioreactor metagenome</name>
    <dbReference type="NCBI Taxonomy" id="1076179"/>
    <lineage>
        <taxon>unclassified sequences</taxon>
        <taxon>metagenomes</taxon>
        <taxon>ecological metagenomes</taxon>
    </lineage>
</organism>
<name>A0A644UL76_9ZZZZ</name>